<keyword evidence="12 21" id="KW-0560">Oxidoreductase</keyword>
<comment type="cofactor">
    <cofactor evidence="2">
        <name>Mg(2+)</name>
        <dbReference type="ChEBI" id="CHEBI:18420"/>
    </cofactor>
</comment>
<evidence type="ECO:0000256" key="11">
    <source>
        <dbReference type="ARBA" id="ARBA00022857"/>
    </source>
</evidence>
<evidence type="ECO:0000256" key="10">
    <source>
        <dbReference type="ARBA" id="ARBA00022842"/>
    </source>
</evidence>
<keyword evidence="13" id="KW-0464">Manganese</keyword>
<comment type="similarity">
    <text evidence="3">Belongs to the isocitrate and isopropylmalate dehydrogenases family.</text>
</comment>
<evidence type="ECO:0000256" key="5">
    <source>
        <dbReference type="ARBA" id="ARBA00013013"/>
    </source>
</evidence>
<dbReference type="Pfam" id="PF18324">
    <property type="entry name" value="Isocitrate_DH_C_bact"/>
    <property type="match status" value="1"/>
</dbReference>
<evidence type="ECO:0000256" key="6">
    <source>
        <dbReference type="ARBA" id="ARBA00019562"/>
    </source>
</evidence>
<dbReference type="GO" id="GO:0004450">
    <property type="term" value="F:isocitrate dehydrogenase (NADP+) activity"/>
    <property type="evidence" value="ECO:0007669"/>
    <property type="project" value="UniProtKB-EC"/>
</dbReference>
<evidence type="ECO:0000256" key="16">
    <source>
        <dbReference type="ARBA" id="ARBA00029990"/>
    </source>
</evidence>
<evidence type="ECO:0000256" key="2">
    <source>
        <dbReference type="ARBA" id="ARBA00001946"/>
    </source>
</evidence>
<keyword evidence="22" id="KW-1185">Reference proteome</keyword>
<comment type="catalytic activity">
    <reaction evidence="14">
        <text>D-threo-isocitrate + NADP(+) = 2-oxoglutarate + CO2 + NADPH</text>
        <dbReference type="Rhea" id="RHEA:19629"/>
        <dbReference type="ChEBI" id="CHEBI:15562"/>
        <dbReference type="ChEBI" id="CHEBI:16526"/>
        <dbReference type="ChEBI" id="CHEBI:16810"/>
        <dbReference type="ChEBI" id="CHEBI:57783"/>
        <dbReference type="ChEBI" id="CHEBI:58349"/>
        <dbReference type="EC" id="1.1.1.42"/>
    </reaction>
</comment>
<proteinExistence type="inferred from homology"/>
<evidence type="ECO:0000256" key="8">
    <source>
        <dbReference type="ARBA" id="ARBA00022532"/>
    </source>
</evidence>
<dbReference type="EMBL" id="JBHLYR010000022">
    <property type="protein sequence ID" value="MFB9991728.1"/>
    <property type="molecule type" value="Genomic_DNA"/>
</dbReference>
<dbReference type="NCBIfam" id="TIGR02924">
    <property type="entry name" value="ICDH_alpha"/>
    <property type="match status" value="1"/>
</dbReference>
<comment type="subunit">
    <text evidence="4">Homodimer.</text>
</comment>
<protein>
    <recommendedName>
        <fullName evidence="6">Isocitrate dehydrogenase [NADP]</fullName>
        <ecNumber evidence="5">1.1.1.42</ecNumber>
    </recommendedName>
    <alternativeName>
        <fullName evidence="15">IDP</fullName>
    </alternativeName>
    <alternativeName>
        <fullName evidence="16">NADP(+)-specific ICDH</fullName>
    </alternativeName>
    <alternativeName>
        <fullName evidence="17">Oxalosuccinate decarboxylase</fullName>
    </alternativeName>
</protein>
<dbReference type="InterPro" id="IPR014273">
    <property type="entry name" value="Isocitrate_DH_bac-typ"/>
</dbReference>
<keyword evidence="11" id="KW-0521">NADP</keyword>
<accession>A0ABV6AW50</accession>
<feature type="domain" description="Isopropylmalate dehydrogenase-like" evidence="20">
    <location>
        <begin position="21"/>
        <end position="351"/>
    </location>
</feature>
<dbReference type="SMART" id="SM01329">
    <property type="entry name" value="Iso_dh"/>
    <property type="match status" value="1"/>
</dbReference>
<comment type="function">
    <text evidence="18">Catalyzes the oxidative decarboxylation of isocitrate to 2-oxoglutarate and carbon dioxide with the concomitant reduction of NADP(+).</text>
</comment>
<gene>
    <name evidence="21" type="ORF">ACFFLM_07080</name>
</gene>
<dbReference type="InterPro" id="IPR046997">
    <property type="entry name" value="Isocitrate_DH_TT1725_C_sf"/>
</dbReference>
<keyword evidence="10" id="KW-0460">Magnesium</keyword>
<evidence type="ECO:0000259" key="20">
    <source>
        <dbReference type="SMART" id="SM01329"/>
    </source>
</evidence>
<dbReference type="Pfam" id="PF00180">
    <property type="entry name" value="Iso_dh"/>
    <property type="match status" value="1"/>
</dbReference>
<evidence type="ECO:0000313" key="22">
    <source>
        <dbReference type="Proteomes" id="UP001589733"/>
    </source>
</evidence>
<evidence type="ECO:0000256" key="19">
    <source>
        <dbReference type="SAM" id="MobiDB-lite"/>
    </source>
</evidence>
<evidence type="ECO:0000313" key="21">
    <source>
        <dbReference type="EMBL" id="MFB9991728.1"/>
    </source>
</evidence>
<feature type="region of interest" description="Disordered" evidence="19">
    <location>
        <begin position="1"/>
        <end position="20"/>
    </location>
</feature>
<evidence type="ECO:0000256" key="9">
    <source>
        <dbReference type="ARBA" id="ARBA00022723"/>
    </source>
</evidence>
<organism evidence="21 22">
    <name type="scientific">Deinococcus oregonensis</name>
    <dbReference type="NCBI Taxonomy" id="1805970"/>
    <lineage>
        <taxon>Bacteria</taxon>
        <taxon>Thermotogati</taxon>
        <taxon>Deinococcota</taxon>
        <taxon>Deinococci</taxon>
        <taxon>Deinococcales</taxon>
        <taxon>Deinococcaceae</taxon>
        <taxon>Deinococcus</taxon>
    </lineage>
</organism>
<evidence type="ECO:0000256" key="12">
    <source>
        <dbReference type="ARBA" id="ARBA00023002"/>
    </source>
</evidence>
<dbReference type="Gene3D" id="3.30.70.1570">
    <property type="match status" value="1"/>
</dbReference>
<dbReference type="InterPro" id="IPR024084">
    <property type="entry name" value="IsoPropMal-DH-like_dom"/>
</dbReference>
<dbReference type="EC" id="1.1.1.42" evidence="5"/>
<comment type="caution">
    <text evidence="21">The sequence shown here is derived from an EMBL/GenBank/DDBJ whole genome shotgun (WGS) entry which is preliminary data.</text>
</comment>
<dbReference type="RefSeq" id="WP_380007286.1">
    <property type="nucleotide sequence ID" value="NZ_JBHLYR010000022.1"/>
</dbReference>
<name>A0ABV6AW50_9DEIO</name>
<dbReference type="NCBIfam" id="NF006673">
    <property type="entry name" value="PRK09222.1"/>
    <property type="match status" value="1"/>
</dbReference>
<evidence type="ECO:0000256" key="7">
    <source>
        <dbReference type="ARBA" id="ARBA00022435"/>
    </source>
</evidence>
<dbReference type="Proteomes" id="UP001589733">
    <property type="component" value="Unassembled WGS sequence"/>
</dbReference>
<evidence type="ECO:0000256" key="13">
    <source>
        <dbReference type="ARBA" id="ARBA00023211"/>
    </source>
</evidence>
<dbReference type="PANTHER" id="PTHR11835:SF43">
    <property type="entry name" value="ISOPROPYLMALATE DEHYDROGENASE-LIKE DOMAIN-CONTAINING PROTEIN"/>
    <property type="match status" value="1"/>
</dbReference>
<evidence type="ECO:0000256" key="17">
    <source>
        <dbReference type="ARBA" id="ARBA00031098"/>
    </source>
</evidence>
<dbReference type="PROSITE" id="PS00470">
    <property type="entry name" value="IDH_IMDH"/>
    <property type="match status" value="1"/>
</dbReference>
<evidence type="ECO:0000256" key="1">
    <source>
        <dbReference type="ARBA" id="ARBA00001936"/>
    </source>
</evidence>
<dbReference type="SUPFAM" id="SSF53659">
    <property type="entry name" value="Isocitrate/Isopropylmalate dehydrogenase-like"/>
    <property type="match status" value="1"/>
</dbReference>
<sequence>MTIPDVSSPPAQPASTPSLTPLAFAPGDGIGPEIMAATLRILAAAGARIDPYEVAVGQQVYLGGVSSGVAPSAWDTLRQTGVLLKGPITTPQGGGYKSVNVTLRKALGLYANVRPARAYAPFVATHHPAMDLVIVRENEEDLYAGIEHRQTDEVYQCLKLVTRDGCERVVRYAFEYARAHGRRRVTAMTKDNIMKLTDGLFHRVFDEVAAEYPDLQADHMIVDIGAARLGARPETFDVIVTLNLYGDILSDIASEVSGSVGLGGSANIGASVAMFEAVHGSAPDLAGQDKANPSGLLNAAALMLTHIGQGEVAQRIQNAWLCALEDGLHTADVVGPHTVRQVGTQAFADAVIERLGRLPQHLPAVVGLGNAPAIHVQVSPRPRAVKQLVGTDVFLEWWASDRNPDVLGQQLQGAAEDGWRLDMISNRGVKVWPQGLPETTCADHWRCRFLWQDPAQPVGHAEVLALLARVSALGLDFVKTEHLYTFDGQAGYTAGQGQ</sequence>
<evidence type="ECO:0000256" key="3">
    <source>
        <dbReference type="ARBA" id="ARBA00007769"/>
    </source>
</evidence>
<evidence type="ECO:0000256" key="4">
    <source>
        <dbReference type="ARBA" id="ARBA00011738"/>
    </source>
</evidence>
<keyword evidence="9" id="KW-0479">Metal-binding</keyword>
<evidence type="ECO:0000256" key="15">
    <source>
        <dbReference type="ARBA" id="ARBA00029765"/>
    </source>
</evidence>
<keyword evidence="7" id="KW-0329">Glyoxylate bypass</keyword>
<dbReference type="InterPro" id="IPR040978">
    <property type="entry name" value="Isocitrate_DH_TT1725_C"/>
</dbReference>
<keyword evidence="8" id="KW-0816">Tricarboxylic acid cycle</keyword>
<dbReference type="PANTHER" id="PTHR11835">
    <property type="entry name" value="DECARBOXYLATING DEHYDROGENASES-ISOCITRATE, ISOPROPYLMALATE, TARTRATE"/>
    <property type="match status" value="1"/>
</dbReference>
<reference evidence="21 22" key="1">
    <citation type="submission" date="2024-09" db="EMBL/GenBank/DDBJ databases">
        <authorList>
            <person name="Sun Q."/>
            <person name="Mori K."/>
        </authorList>
    </citation>
    <scope>NUCLEOTIDE SEQUENCE [LARGE SCALE GENOMIC DNA]</scope>
    <source>
        <strain evidence="21 22">JCM 13503</strain>
    </source>
</reference>
<dbReference type="InterPro" id="IPR019818">
    <property type="entry name" value="IsoCit/isopropylmalate_DH_CS"/>
</dbReference>
<evidence type="ECO:0000256" key="18">
    <source>
        <dbReference type="ARBA" id="ARBA00046127"/>
    </source>
</evidence>
<comment type="cofactor">
    <cofactor evidence="1">
        <name>Mn(2+)</name>
        <dbReference type="ChEBI" id="CHEBI:29035"/>
    </cofactor>
</comment>
<evidence type="ECO:0000256" key="14">
    <source>
        <dbReference type="ARBA" id="ARBA00023554"/>
    </source>
</evidence>
<dbReference type="Gene3D" id="3.40.718.10">
    <property type="entry name" value="Isopropylmalate Dehydrogenase"/>
    <property type="match status" value="1"/>
</dbReference>